<comment type="subunit">
    <text evidence="4">Homodimer.</text>
</comment>
<dbReference type="HAMAP" id="MF_02217">
    <property type="entry name" value="TrmR_methyltr"/>
    <property type="match status" value="1"/>
</dbReference>
<dbReference type="EC" id="2.1.1.-" evidence="4"/>
<comment type="catalytic activity">
    <reaction evidence="4">
        <text>5-hydroxyuridine(34) in tRNA + S-adenosyl-L-methionine = 5-methoxyuridine(34) in tRNA + S-adenosyl-L-homocysteine + H(+)</text>
        <dbReference type="Rhea" id="RHEA:60524"/>
        <dbReference type="Rhea" id="RHEA-COMP:13381"/>
        <dbReference type="Rhea" id="RHEA-COMP:15591"/>
        <dbReference type="ChEBI" id="CHEBI:15378"/>
        <dbReference type="ChEBI" id="CHEBI:57856"/>
        <dbReference type="ChEBI" id="CHEBI:59789"/>
        <dbReference type="ChEBI" id="CHEBI:136877"/>
        <dbReference type="ChEBI" id="CHEBI:143860"/>
    </reaction>
</comment>
<keyword evidence="4" id="KW-0460">Magnesium</keyword>
<evidence type="ECO:0000256" key="2">
    <source>
        <dbReference type="ARBA" id="ARBA00022679"/>
    </source>
</evidence>
<feature type="binding site" evidence="4">
    <location>
        <position position="150"/>
    </location>
    <ligand>
        <name>S-adenosyl-L-methionine</name>
        <dbReference type="ChEBI" id="CHEBI:59789"/>
    </ligand>
</feature>
<dbReference type="InterPro" id="IPR002935">
    <property type="entry name" value="SAM_O-MeTrfase"/>
</dbReference>
<dbReference type="GO" id="GO:0000287">
    <property type="term" value="F:magnesium ion binding"/>
    <property type="evidence" value="ECO:0007669"/>
    <property type="project" value="UniProtKB-UniRule"/>
</dbReference>
<feature type="binding site" evidence="4">
    <location>
        <position position="176"/>
    </location>
    <ligand>
        <name>Mg(2+)</name>
        <dbReference type="ChEBI" id="CHEBI:18420"/>
    </ligand>
</feature>
<dbReference type="PANTHER" id="PTHR10509">
    <property type="entry name" value="O-METHYLTRANSFERASE-RELATED"/>
    <property type="match status" value="1"/>
</dbReference>
<dbReference type="GO" id="GO:0030488">
    <property type="term" value="P:tRNA methylation"/>
    <property type="evidence" value="ECO:0007669"/>
    <property type="project" value="UniProtKB-UniRule"/>
</dbReference>
<dbReference type="KEGG" id="aoe:Clos_1657"/>
<gene>
    <name evidence="4" type="primary">trmR</name>
    <name evidence="5" type="ordered locus">Clos_1657</name>
</gene>
<dbReference type="InterPro" id="IPR043675">
    <property type="entry name" value="TrmR_methyltr"/>
</dbReference>
<feature type="binding site" evidence="4">
    <location>
        <position position="150"/>
    </location>
    <ligand>
        <name>Mg(2+)</name>
        <dbReference type="ChEBI" id="CHEBI:18420"/>
    </ligand>
</feature>
<evidence type="ECO:0000256" key="4">
    <source>
        <dbReference type="HAMAP-Rule" id="MF_02217"/>
    </source>
</evidence>
<dbReference type="GO" id="GO:0008757">
    <property type="term" value="F:S-adenosylmethionine-dependent methyltransferase activity"/>
    <property type="evidence" value="ECO:0007669"/>
    <property type="project" value="TreeGrafter"/>
</dbReference>
<dbReference type="eggNOG" id="COG4122">
    <property type="taxonomic scope" value="Bacteria"/>
</dbReference>
<protein>
    <recommendedName>
        <fullName evidence="4">tRNA 5-hydroxyuridine methyltransferase</fullName>
        <ecNumber evidence="4">2.1.1.-</ecNumber>
    </recommendedName>
    <alternativeName>
        <fullName evidence="4">ho5U methyltransferase</fullName>
    </alternativeName>
</protein>
<evidence type="ECO:0000313" key="6">
    <source>
        <dbReference type="Proteomes" id="UP000000269"/>
    </source>
</evidence>
<evidence type="ECO:0000313" key="5">
    <source>
        <dbReference type="EMBL" id="ABW19197.1"/>
    </source>
</evidence>
<name>A8MGH4_ALKOO</name>
<keyword evidence="1 4" id="KW-0489">Methyltransferase</keyword>
<evidence type="ECO:0000256" key="3">
    <source>
        <dbReference type="ARBA" id="ARBA00022691"/>
    </source>
</evidence>
<proteinExistence type="inferred from homology"/>
<dbReference type="GO" id="GO:0016300">
    <property type="term" value="F:tRNA (uridine) methyltransferase activity"/>
    <property type="evidence" value="ECO:0007669"/>
    <property type="project" value="UniProtKB-UniRule"/>
</dbReference>
<dbReference type="InterPro" id="IPR050362">
    <property type="entry name" value="Cation-dep_OMT"/>
</dbReference>
<evidence type="ECO:0000256" key="1">
    <source>
        <dbReference type="ARBA" id="ARBA00022603"/>
    </source>
</evidence>
<dbReference type="Gene3D" id="3.40.50.150">
    <property type="entry name" value="Vaccinia Virus protein VP39"/>
    <property type="match status" value="1"/>
</dbReference>
<dbReference type="EMBL" id="CP000853">
    <property type="protein sequence ID" value="ABW19197.1"/>
    <property type="molecule type" value="Genomic_DNA"/>
</dbReference>
<keyword evidence="2 4" id="KW-0808">Transferase</keyword>
<comment type="similarity">
    <text evidence="4">Belongs to the class I-like SAM-binding methyltransferase superfamily. Cation-dependent O-methyltransferase family.</text>
</comment>
<feature type="binding site" evidence="4">
    <location>
        <position position="56"/>
    </location>
    <ligand>
        <name>S-adenosyl-L-methionine</name>
        <dbReference type="ChEBI" id="CHEBI:59789"/>
    </ligand>
</feature>
<comment type="function">
    <text evidence="4">Catalyzes the methylation of 5-hydroxyuridine (ho5U) to form 5-methoxyuridine (mo5U) at position 34 in tRNAs.</text>
</comment>
<organism evidence="5 6">
    <name type="scientific">Alkaliphilus oremlandii (strain OhILAs)</name>
    <name type="common">Clostridium oremlandii (strain OhILAs)</name>
    <dbReference type="NCBI Taxonomy" id="350688"/>
    <lineage>
        <taxon>Bacteria</taxon>
        <taxon>Bacillati</taxon>
        <taxon>Bacillota</taxon>
        <taxon>Clostridia</taxon>
        <taxon>Peptostreptococcales</taxon>
        <taxon>Natronincolaceae</taxon>
        <taxon>Alkaliphilus</taxon>
    </lineage>
</organism>
<feature type="binding site" evidence="4">
    <location>
        <position position="86"/>
    </location>
    <ligand>
        <name>S-adenosyl-L-methionine</name>
        <dbReference type="ChEBI" id="CHEBI:59789"/>
    </ligand>
</feature>
<dbReference type="PANTHER" id="PTHR10509:SF14">
    <property type="entry name" value="CAFFEOYL-COA O-METHYLTRANSFERASE 3-RELATED"/>
    <property type="match status" value="1"/>
</dbReference>
<dbReference type="Proteomes" id="UP000000269">
    <property type="component" value="Chromosome"/>
</dbReference>
<dbReference type="SUPFAM" id="SSF53335">
    <property type="entry name" value="S-adenosyl-L-methionine-dependent methyltransferases"/>
    <property type="match status" value="1"/>
</dbReference>
<dbReference type="Pfam" id="PF01596">
    <property type="entry name" value="Methyltransf_3"/>
    <property type="match status" value="1"/>
</dbReference>
<keyword evidence="4" id="KW-0819">tRNA processing</keyword>
<accession>A8MGH4</accession>
<dbReference type="GO" id="GO:0008171">
    <property type="term" value="F:O-methyltransferase activity"/>
    <property type="evidence" value="ECO:0007669"/>
    <property type="project" value="InterPro"/>
</dbReference>
<keyword evidence="6" id="KW-1185">Reference proteome</keyword>
<keyword evidence="4" id="KW-0479">Metal-binding</keyword>
<feature type="binding site" evidence="4">
    <location>
        <position position="104"/>
    </location>
    <ligand>
        <name>S-adenosyl-L-methionine</name>
        <dbReference type="ChEBI" id="CHEBI:59789"/>
    </ligand>
</feature>
<dbReference type="PROSITE" id="PS51682">
    <property type="entry name" value="SAM_OMT_I"/>
    <property type="match status" value="1"/>
</dbReference>
<reference evidence="6" key="1">
    <citation type="submission" date="2007-10" db="EMBL/GenBank/DDBJ databases">
        <title>Complete genome of Alkaliphilus oremlandii OhILAs.</title>
        <authorList>
            <person name="Copeland A."/>
            <person name="Lucas S."/>
            <person name="Lapidus A."/>
            <person name="Barry K."/>
            <person name="Detter J.C."/>
            <person name="Glavina del Rio T."/>
            <person name="Hammon N."/>
            <person name="Israni S."/>
            <person name="Dalin E."/>
            <person name="Tice H."/>
            <person name="Pitluck S."/>
            <person name="Chain P."/>
            <person name="Malfatti S."/>
            <person name="Shin M."/>
            <person name="Vergez L."/>
            <person name="Schmutz J."/>
            <person name="Larimer F."/>
            <person name="Land M."/>
            <person name="Hauser L."/>
            <person name="Kyrpides N."/>
            <person name="Mikhailova N."/>
            <person name="Stolz J.F."/>
            <person name="Dawson A."/>
            <person name="Fisher E."/>
            <person name="Crable B."/>
            <person name="Perera E."/>
            <person name="Lisak J."/>
            <person name="Ranganathan M."/>
            <person name="Basu P."/>
            <person name="Richardson P."/>
        </authorList>
    </citation>
    <scope>NUCLEOTIDE SEQUENCE [LARGE SCALE GENOMIC DNA]</scope>
    <source>
        <strain evidence="6">OhILAs</strain>
    </source>
</reference>
<keyword evidence="3 4" id="KW-0949">S-adenosyl-L-methionine</keyword>
<dbReference type="STRING" id="350688.Clos_1657"/>
<feature type="binding site" evidence="4">
    <location>
        <begin position="132"/>
        <end position="133"/>
    </location>
    <ligand>
        <name>S-adenosyl-L-methionine</name>
        <dbReference type="ChEBI" id="CHEBI:59789"/>
    </ligand>
</feature>
<dbReference type="CDD" id="cd02440">
    <property type="entry name" value="AdoMet_MTases"/>
    <property type="match status" value="1"/>
</dbReference>
<dbReference type="InterPro" id="IPR029063">
    <property type="entry name" value="SAM-dependent_MTases_sf"/>
</dbReference>
<feature type="binding site" evidence="4">
    <location>
        <position position="177"/>
    </location>
    <ligand>
        <name>Mg(2+)</name>
        <dbReference type="ChEBI" id="CHEBI:18420"/>
    </ligand>
</feature>
<dbReference type="HOGENOM" id="CLU_067676_4_0_9"/>
<sequence>MEQFHVLIYDDKGVADLMSNIVLPFIEEYIRNTLPNNTGLLGEMELYAKENYVPIVHKEVGVLLQVLTKATNAKKVLEIGTAIAYSTLLFCEAMGDDGHVTTIERDEKRILQAKANIEKANRDQNITLIEGDATEVLKGIKGTYDLIFLDGAKGHYKDFLNDCINLLNSGGILVSDNTLYKGMVATDELVVRRQKTIVNRMREYLVYICNHPQLDTSIIPIGDGLTISYKK</sequence>
<dbReference type="AlphaFoldDB" id="A8MGH4"/>